<dbReference type="AlphaFoldDB" id="A0A9W9YRQ6"/>
<reference evidence="1" key="1">
    <citation type="submission" date="2023-01" db="EMBL/GenBank/DDBJ databases">
        <title>Genome assembly of the deep-sea coral Lophelia pertusa.</title>
        <authorList>
            <person name="Herrera S."/>
            <person name="Cordes E."/>
        </authorList>
    </citation>
    <scope>NUCLEOTIDE SEQUENCE</scope>
    <source>
        <strain evidence="1">USNM1676648</strain>
        <tissue evidence="1">Polyp</tissue>
    </source>
</reference>
<evidence type="ECO:0000313" key="1">
    <source>
        <dbReference type="EMBL" id="KAJ7364986.1"/>
    </source>
</evidence>
<dbReference type="InterPro" id="IPR043136">
    <property type="entry name" value="B30.2/SPRY_sf"/>
</dbReference>
<dbReference type="Proteomes" id="UP001163046">
    <property type="component" value="Unassembled WGS sequence"/>
</dbReference>
<protein>
    <submittedName>
        <fullName evidence="1">Uncharacterized protein</fullName>
    </submittedName>
</protein>
<dbReference type="Gene3D" id="2.60.120.920">
    <property type="match status" value="1"/>
</dbReference>
<organism evidence="1 2">
    <name type="scientific">Desmophyllum pertusum</name>
    <dbReference type="NCBI Taxonomy" id="174260"/>
    <lineage>
        <taxon>Eukaryota</taxon>
        <taxon>Metazoa</taxon>
        <taxon>Cnidaria</taxon>
        <taxon>Anthozoa</taxon>
        <taxon>Hexacorallia</taxon>
        <taxon>Scleractinia</taxon>
        <taxon>Caryophylliina</taxon>
        <taxon>Caryophylliidae</taxon>
        <taxon>Desmophyllum</taxon>
    </lineage>
</organism>
<evidence type="ECO:0000313" key="2">
    <source>
        <dbReference type="Proteomes" id="UP001163046"/>
    </source>
</evidence>
<dbReference type="EMBL" id="MU827304">
    <property type="protein sequence ID" value="KAJ7364986.1"/>
    <property type="molecule type" value="Genomic_DNA"/>
</dbReference>
<gene>
    <name evidence="1" type="ORF">OS493_007622</name>
</gene>
<comment type="caution">
    <text evidence="1">The sequence shown here is derived from an EMBL/GenBank/DDBJ whole genome shotgun (WGS) entry which is preliminary data.</text>
</comment>
<proteinExistence type="predicted"/>
<accession>A0A9W9YRQ6</accession>
<sequence length="182" mass="20582">MVEHQNVRGSPFVWQVKDRQPGFTAGAKKMKMTSSAARQDATVWSTVFREGLFCWKLKLVSFTGQARKALEIGVKTSMRHGGLSFGYQQEKCSWQYNPGITQDVGHSSRSDGQKPSIVSVQDHDVFTVFLNLETKKLIIYNVRSKQFETFTDVEGELVPLYTPSDKGLFRFSDILTSYLTLA</sequence>
<keyword evidence="2" id="KW-1185">Reference proteome</keyword>
<name>A0A9W9YRQ6_9CNID</name>